<sequence length="64" mass="7433">MNETFQTIKTEIQEMRKKVQVRGIWKCCGDGIRIDTLNSITKMHGKTYVFSPDHMLLGLNTYVI</sequence>
<organism evidence="1 2">
    <name type="scientific">Holospora obtusa F1</name>
    <dbReference type="NCBI Taxonomy" id="1399147"/>
    <lineage>
        <taxon>Bacteria</taxon>
        <taxon>Pseudomonadati</taxon>
        <taxon>Pseudomonadota</taxon>
        <taxon>Alphaproteobacteria</taxon>
        <taxon>Holosporales</taxon>
        <taxon>Holosporaceae</taxon>
        <taxon>Holospora</taxon>
    </lineage>
</organism>
<name>W6TD91_HOLOB</name>
<proteinExistence type="predicted"/>
<dbReference type="EMBL" id="AWTR02000074">
    <property type="protein sequence ID" value="ETZ06943.1"/>
    <property type="molecule type" value="Genomic_DNA"/>
</dbReference>
<protein>
    <submittedName>
        <fullName evidence="1">Uncharacterized protein</fullName>
    </submittedName>
</protein>
<gene>
    <name evidence="1" type="ORF">P618_200841</name>
</gene>
<keyword evidence="2" id="KW-1185">Reference proteome</keyword>
<accession>W6TD91</accession>
<comment type="caution">
    <text evidence="1">The sequence shown here is derived from an EMBL/GenBank/DDBJ whole genome shotgun (WGS) entry which is preliminary data.</text>
</comment>
<dbReference type="AlphaFoldDB" id="W6TD91"/>
<dbReference type="STRING" id="1399147.P618_200841"/>
<dbReference type="Proteomes" id="UP000019112">
    <property type="component" value="Unassembled WGS sequence"/>
</dbReference>
<reference evidence="1 2" key="1">
    <citation type="journal article" date="2014" name="FEMS Microbiol. Lett.">
        <title>Draft genome sequences of three Holospora species (Holospora obtusa, Holospora undulata, and Holospora elegans), endonuclear symbiotic bacteria of the ciliate Paramecium caudatum.</title>
        <authorList>
            <person name="Dohra H."/>
            <person name="Tanaka K."/>
            <person name="Suzuki T."/>
            <person name="Fujishima M."/>
            <person name="Suzuki H."/>
        </authorList>
    </citation>
    <scope>NUCLEOTIDE SEQUENCE [LARGE SCALE GENOMIC DNA]</scope>
    <source>
        <strain evidence="1 2">F1</strain>
    </source>
</reference>
<evidence type="ECO:0000313" key="2">
    <source>
        <dbReference type="Proteomes" id="UP000019112"/>
    </source>
</evidence>
<evidence type="ECO:0000313" key="1">
    <source>
        <dbReference type="EMBL" id="ETZ06943.1"/>
    </source>
</evidence>